<reference evidence="2 3" key="1">
    <citation type="journal article" date="2015" name="Proc. Natl. Acad. Sci. U.S.A.">
        <title>The resurrection genome of Boea hygrometrica: A blueprint for survival of dehydration.</title>
        <authorList>
            <person name="Xiao L."/>
            <person name="Yang G."/>
            <person name="Zhang L."/>
            <person name="Yang X."/>
            <person name="Zhao S."/>
            <person name="Ji Z."/>
            <person name="Zhou Q."/>
            <person name="Hu M."/>
            <person name="Wang Y."/>
            <person name="Chen M."/>
            <person name="Xu Y."/>
            <person name="Jin H."/>
            <person name="Xiao X."/>
            <person name="Hu G."/>
            <person name="Bao F."/>
            <person name="Hu Y."/>
            <person name="Wan P."/>
            <person name="Li L."/>
            <person name="Deng X."/>
            <person name="Kuang T."/>
            <person name="Xiang C."/>
            <person name="Zhu J.K."/>
            <person name="Oliver M.J."/>
            <person name="He Y."/>
        </authorList>
    </citation>
    <scope>NUCLEOTIDE SEQUENCE [LARGE SCALE GENOMIC DNA]</scope>
    <source>
        <strain evidence="3">cv. XS01</strain>
    </source>
</reference>
<proteinExistence type="predicted"/>
<evidence type="ECO:0000313" key="3">
    <source>
        <dbReference type="Proteomes" id="UP000250235"/>
    </source>
</evidence>
<feature type="region of interest" description="Disordered" evidence="1">
    <location>
        <begin position="1"/>
        <end position="25"/>
    </location>
</feature>
<gene>
    <name evidence="2" type="ORF">F511_46995</name>
</gene>
<dbReference type="AlphaFoldDB" id="A0A2Z6ZT77"/>
<feature type="compositionally biased region" description="Basic residues" evidence="1">
    <location>
        <begin position="1"/>
        <end position="17"/>
    </location>
</feature>
<evidence type="ECO:0000313" key="2">
    <source>
        <dbReference type="EMBL" id="KZT75981.1"/>
    </source>
</evidence>
<keyword evidence="3" id="KW-1185">Reference proteome</keyword>
<accession>A0A2Z6ZT77</accession>
<protein>
    <submittedName>
        <fullName evidence="2">Uncharacterized protein</fullName>
    </submittedName>
</protein>
<name>A0A2Z6ZT77_9LAMI</name>
<organism evidence="2 3">
    <name type="scientific">Dorcoceras hygrometricum</name>
    <dbReference type="NCBI Taxonomy" id="472368"/>
    <lineage>
        <taxon>Eukaryota</taxon>
        <taxon>Viridiplantae</taxon>
        <taxon>Streptophyta</taxon>
        <taxon>Embryophyta</taxon>
        <taxon>Tracheophyta</taxon>
        <taxon>Spermatophyta</taxon>
        <taxon>Magnoliopsida</taxon>
        <taxon>eudicotyledons</taxon>
        <taxon>Gunneridae</taxon>
        <taxon>Pentapetalae</taxon>
        <taxon>asterids</taxon>
        <taxon>lamiids</taxon>
        <taxon>Lamiales</taxon>
        <taxon>Gesneriaceae</taxon>
        <taxon>Didymocarpoideae</taxon>
        <taxon>Trichosporeae</taxon>
        <taxon>Loxocarpinae</taxon>
        <taxon>Dorcoceras</taxon>
    </lineage>
</organism>
<sequence>MAARCRAKRGVFQRHRAPGTAHSPDQRATICARAAGQCLAIARSSGQRSAAMRGQRMLRARYIAYGGAGQPS</sequence>
<evidence type="ECO:0000256" key="1">
    <source>
        <dbReference type="SAM" id="MobiDB-lite"/>
    </source>
</evidence>
<dbReference type="Proteomes" id="UP000250235">
    <property type="component" value="Unassembled WGS sequence"/>
</dbReference>
<dbReference type="EMBL" id="KV168807">
    <property type="protein sequence ID" value="KZT75981.1"/>
    <property type="molecule type" value="Genomic_DNA"/>
</dbReference>